<gene>
    <name evidence="6" type="ORF">R1flu_026033</name>
</gene>
<evidence type="ECO:0000313" key="6">
    <source>
        <dbReference type="EMBL" id="KAL2607460.1"/>
    </source>
</evidence>
<dbReference type="PANTHER" id="PTHR43762:SF1">
    <property type="entry name" value="D-ARABINONO-1,4-LACTONE OXIDASE"/>
    <property type="match status" value="1"/>
</dbReference>
<evidence type="ECO:0000256" key="1">
    <source>
        <dbReference type="ARBA" id="ARBA00001974"/>
    </source>
</evidence>
<keyword evidence="7" id="KW-1185">Reference proteome</keyword>
<dbReference type="InterPro" id="IPR010031">
    <property type="entry name" value="FAD_lactone_oxidase-like"/>
</dbReference>
<dbReference type="Pfam" id="PF01565">
    <property type="entry name" value="FAD_binding_4"/>
    <property type="match status" value="1"/>
</dbReference>
<keyword evidence="3" id="KW-0560">Oxidoreductase</keyword>
<dbReference type="Proteomes" id="UP001605036">
    <property type="component" value="Unassembled WGS sequence"/>
</dbReference>
<dbReference type="AlphaFoldDB" id="A0ABD1XET7"/>
<dbReference type="PANTHER" id="PTHR43762">
    <property type="entry name" value="L-GULONOLACTONE OXIDASE"/>
    <property type="match status" value="1"/>
</dbReference>
<protein>
    <recommendedName>
        <fullName evidence="5">FAD-binding PCMH-type domain-containing protein</fullName>
    </recommendedName>
</protein>
<dbReference type="EMBL" id="JBHFFA010000008">
    <property type="protein sequence ID" value="KAL2607460.1"/>
    <property type="molecule type" value="Genomic_DNA"/>
</dbReference>
<evidence type="ECO:0000256" key="4">
    <source>
        <dbReference type="SAM" id="MobiDB-lite"/>
    </source>
</evidence>
<dbReference type="InterPro" id="IPR016166">
    <property type="entry name" value="FAD-bd_PCMH"/>
</dbReference>
<feature type="region of interest" description="Disordered" evidence="4">
    <location>
        <begin position="401"/>
        <end position="421"/>
    </location>
</feature>
<dbReference type="PROSITE" id="PS51387">
    <property type="entry name" value="FAD_PCMH"/>
    <property type="match status" value="1"/>
</dbReference>
<feature type="domain" description="FAD-binding PCMH-type" evidence="5">
    <location>
        <begin position="146"/>
        <end position="317"/>
    </location>
</feature>
<dbReference type="SUPFAM" id="SSF56176">
    <property type="entry name" value="FAD-binding/transporter-associated domain-like"/>
    <property type="match status" value="1"/>
</dbReference>
<organism evidence="6 7">
    <name type="scientific">Riccia fluitans</name>
    <dbReference type="NCBI Taxonomy" id="41844"/>
    <lineage>
        <taxon>Eukaryota</taxon>
        <taxon>Viridiplantae</taxon>
        <taxon>Streptophyta</taxon>
        <taxon>Embryophyta</taxon>
        <taxon>Marchantiophyta</taxon>
        <taxon>Marchantiopsida</taxon>
        <taxon>Marchantiidae</taxon>
        <taxon>Marchantiales</taxon>
        <taxon>Ricciaceae</taxon>
        <taxon>Riccia</taxon>
    </lineage>
</organism>
<name>A0ABD1XET7_9MARC</name>
<proteinExistence type="predicted"/>
<comment type="caution">
    <text evidence="6">The sequence shown here is derived from an EMBL/GenBank/DDBJ whole genome shotgun (WGS) entry which is preliminary data.</text>
</comment>
<dbReference type="Gene3D" id="3.30.465.10">
    <property type="match status" value="1"/>
</dbReference>
<dbReference type="InterPro" id="IPR016169">
    <property type="entry name" value="FAD-bd_PCMH_sub2"/>
</dbReference>
<reference evidence="6 7" key="1">
    <citation type="submission" date="2024-09" db="EMBL/GenBank/DDBJ databases">
        <title>Chromosome-scale assembly of Riccia fluitans.</title>
        <authorList>
            <person name="Paukszto L."/>
            <person name="Sawicki J."/>
            <person name="Karawczyk K."/>
            <person name="Piernik-Szablinska J."/>
            <person name="Szczecinska M."/>
            <person name="Mazdziarz M."/>
        </authorList>
    </citation>
    <scope>NUCLEOTIDE SEQUENCE [LARGE SCALE GENOMIC DNA]</scope>
    <source>
        <strain evidence="6">Rf_01</strain>
        <tissue evidence="6">Aerial parts of the thallus</tissue>
    </source>
</reference>
<dbReference type="GO" id="GO:0016491">
    <property type="term" value="F:oxidoreductase activity"/>
    <property type="evidence" value="ECO:0007669"/>
    <property type="project" value="UniProtKB-KW"/>
</dbReference>
<comment type="pathway">
    <text evidence="2">Cofactor biosynthesis; L-ascorbate biosynthesis.</text>
</comment>
<dbReference type="InterPro" id="IPR016167">
    <property type="entry name" value="FAD-bd_PCMH_sub1"/>
</dbReference>
<dbReference type="InterPro" id="IPR036318">
    <property type="entry name" value="FAD-bd_PCMH-like_sf"/>
</dbReference>
<sequence length="662" mass="74673">MSTSIRRFLSRSRDGREIWRLSHTQSGRSLGNTEENFATEKISPIFKRFHSCSVGGNLDGSPLARRNGIQPCFSSRGGNLKVLFSRVPRFYSAAAAAPEESRFTRAVTFAGLLCASAVASYYFYPRPTAKKEPEPEVHTVTNWSNTHETKTQVYLQPESLEELEEIVKVAHERKQKIRPVGSGLSPNGLGLCSEGMVNFALMDKILNVDEEKMQVTVQAGARVEQVVESLKPYGLTLQNFASIKEQQIGGFIQVGAHGTGATLPPVDEQVVSLKLVTPAAGTLFLSAENQPDLFYLSRCALGAVGIVAEVTLQCVPRHRLLEYTFVTNMKTVKRNHKKWLSQNKHLRYMWIPDTDSVVVVQCNPLADGKEAPKFTSISPGEKLKHVRDFYRKCAENYGLPEVSESSDKSAGSNASDEKAGVWSGTEAAVEHSPILSEKELSELSFTEFRDILISLDPLNREHIVNINKVEAQYWKLNEGYRTGYSDEILGFDCGGQQWVSEIAFPAGKLKKPDLNDLKYMEEVLKLIQEKEIPAPAPIEQRWTARSRSAMSPAYSGSADDIFSWVGIIMYLPIPDEAQRKAITDAFMDYRKSTHLHLWDKYQSREHWAKIEVPEDESELEWVQQMLEKKYPVDYFNQARQRYDPHHVLSNDIIDRLFPQKTS</sequence>
<evidence type="ECO:0000313" key="7">
    <source>
        <dbReference type="Proteomes" id="UP001605036"/>
    </source>
</evidence>
<evidence type="ECO:0000256" key="2">
    <source>
        <dbReference type="ARBA" id="ARBA00005147"/>
    </source>
</evidence>
<dbReference type="InterPro" id="IPR007173">
    <property type="entry name" value="ALO_C"/>
</dbReference>
<dbReference type="InterPro" id="IPR006094">
    <property type="entry name" value="Oxid_FAD_bind_N"/>
</dbReference>
<comment type="cofactor">
    <cofactor evidence="1">
        <name>FAD</name>
        <dbReference type="ChEBI" id="CHEBI:57692"/>
    </cofactor>
</comment>
<dbReference type="Gene3D" id="3.30.43.10">
    <property type="entry name" value="Uridine Diphospho-n-acetylenolpyruvylglucosamine Reductase, domain 2"/>
    <property type="match status" value="1"/>
</dbReference>
<dbReference type="Pfam" id="PF04030">
    <property type="entry name" value="ALO"/>
    <property type="match status" value="2"/>
</dbReference>
<dbReference type="Gene3D" id="3.30.70.2520">
    <property type="match status" value="1"/>
</dbReference>
<evidence type="ECO:0000259" key="5">
    <source>
        <dbReference type="PROSITE" id="PS51387"/>
    </source>
</evidence>
<evidence type="ECO:0000256" key="3">
    <source>
        <dbReference type="ARBA" id="ARBA00023002"/>
    </source>
</evidence>
<accession>A0ABD1XET7</accession>